<dbReference type="Pfam" id="PF02620">
    <property type="entry name" value="YceD"/>
    <property type="match status" value="1"/>
</dbReference>
<evidence type="ECO:0008006" key="3">
    <source>
        <dbReference type="Google" id="ProtNLM"/>
    </source>
</evidence>
<gene>
    <name evidence="1" type="ORF">EMA8858_03407</name>
</gene>
<evidence type="ECO:0000313" key="2">
    <source>
        <dbReference type="Proteomes" id="UP000837932"/>
    </source>
</evidence>
<sequence>MQPFCENVSKILSKYDINIHGLEEKRYTYNFEGGNEFFGAFEQSLITNGQFEAIVKLNKNSSMIQLDFEIKGTVELTCDRSLELFDEPIDVSERYIYKFGDRYEEISDEIEMIPQGTATVNIAQHIYDFICVSLPMKKLHPRFRDEEIDEEGLLLYSTDKETVEEKEQEIDPRWAALNKLRMNN</sequence>
<evidence type="ECO:0000313" key="1">
    <source>
        <dbReference type="EMBL" id="CAH0997276.1"/>
    </source>
</evidence>
<organism evidence="1 2">
    <name type="scientific">Emticicia aquatica</name>
    <dbReference type="NCBI Taxonomy" id="1681835"/>
    <lineage>
        <taxon>Bacteria</taxon>
        <taxon>Pseudomonadati</taxon>
        <taxon>Bacteroidota</taxon>
        <taxon>Cytophagia</taxon>
        <taxon>Cytophagales</taxon>
        <taxon>Leadbetterellaceae</taxon>
        <taxon>Emticicia</taxon>
    </lineage>
</organism>
<reference evidence="1" key="1">
    <citation type="submission" date="2021-12" db="EMBL/GenBank/DDBJ databases">
        <authorList>
            <person name="Rodrigo-Torres L."/>
            <person name="Arahal R. D."/>
            <person name="Lucena T."/>
        </authorList>
    </citation>
    <scope>NUCLEOTIDE SEQUENCE</scope>
    <source>
        <strain evidence="1">CECT 8858</strain>
    </source>
</reference>
<proteinExistence type="predicted"/>
<protein>
    <recommendedName>
        <fullName evidence="3">DUF177 domain-containing protein</fullName>
    </recommendedName>
</protein>
<comment type="caution">
    <text evidence="1">The sequence shown here is derived from an EMBL/GenBank/DDBJ whole genome shotgun (WGS) entry which is preliminary data.</text>
</comment>
<dbReference type="InterPro" id="IPR003772">
    <property type="entry name" value="YceD"/>
</dbReference>
<name>A0ABM9ATD5_9BACT</name>
<keyword evidence="2" id="KW-1185">Reference proteome</keyword>
<dbReference type="Proteomes" id="UP000837932">
    <property type="component" value="Unassembled WGS sequence"/>
</dbReference>
<accession>A0ABM9ATD5</accession>
<dbReference type="EMBL" id="CAKLPY010000003">
    <property type="protein sequence ID" value="CAH0997276.1"/>
    <property type="molecule type" value="Genomic_DNA"/>
</dbReference>